<comment type="similarity">
    <text evidence="2">In the N-terminal section; belongs to the PMEI family.</text>
</comment>
<dbReference type="AlphaFoldDB" id="A0AA38FMB2"/>
<keyword evidence="7" id="KW-0732">Signal</keyword>
<dbReference type="FunFam" id="2.160.20.10:FF:000092">
    <property type="entry name" value="Putative pectinesterase 57"/>
    <property type="match status" value="1"/>
</dbReference>
<evidence type="ECO:0000256" key="2">
    <source>
        <dbReference type="ARBA" id="ARBA00006027"/>
    </source>
</evidence>
<dbReference type="InterPro" id="IPR033131">
    <property type="entry name" value="Pectinesterase_Asp_AS"/>
</dbReference>
<evidence type="ECO:0000256" key="4">
    <source>
        <dbReference type="ARBA" id="ARBA00022801"/>
    </source>
</evidence>
<evidence type="ECO:0000313" key="9">
    <source>
        <dbReference type="EMBL" id="KAH9306461.1"/>
    </source>
</evidence>
<feature type="chain" id="PRO_5041484770" description="Pectinesterase" evidence="7">
    <location>
        <begin position="23"/>
        <end position="392"/>
    </location>
</feature>
<dbReference type="NCBIfam" id="TIGR01614">
    <property type="entry name" value="PME_inhib"/>
    <property type="match status" value="1"/>
</dbReference>
<feature type="domain" description="Pectinesterase inhibitor" evidence="8">
    <location>
        <begin position="21"/>
        <end position="178"/>
    </location>
</feature>
<dbReference type="GO" id="GO:0004857">
    <property type="term" value="F:enzyme inhibitor activity"/>
    <property type="evidence" value="ECO:0007669"/>
    <property type="project" value="InterPro"/>
</dbReference>
<feature type="non-terminal residue" evidence="9">
    <location>
        <position position="392"/>
    </location>
</feature>
<dbReference type="Pfam" id="PF01095">
    <property type="entry name" value="Pectinesterase"/>
    <property type="match status" value="1"/>
</dbReference>
<dbReference type="Proteomes" id="UP000824469">
    <property type="component" value="Unassembled WGS sequence"/>
</dbReference>
<dbReference type="PANTHER" id="PTHR31707">
    <property type="entry name" value="PECTINESTERASE"/>
    <property type="match status" value="1"/>
</dbReference>
<feature type="signal peptide" evidence="7">
    <location>
        <begin position="1"/>
        <end position="22"/>
    </location>
</feature>
<comment type="similarity">
    <text evidence="3">In the C-terminal section; belongs to the pectinesterase family.</text>
</comment>
<dbReference type="SMART" id="SM00856">
    <property type="entry name" value="PMEI"/>
    <property type="match status" value="1"/>
</dbReference>
<dbReference type="EC" id="3.1.1.11" evidence="7"/>
<evidence type="ECO:0000256" key="5">
    <source>
        <dbReference type="ARBA" id="ARBA00023085"/>
    </source>
</evidence>
<dbReference type="InterPro" id="IPR035513">
    <property type="entry name" value="Invertase/methylesterase_inhib"/>
</dbReference>
<organism evidence="9 10">
    <name type="scientific">Taxus chinensis</name>
    <name type="common">Chinese yew</name>
    <name type="synonym">Taxus wallichiana var. chinensis</name>
    <dbReference type="NCBI Taxonomy" id="29808"/>
    <lineage>
        <taxon>Eukaryota</taxon>
        <taxon>Viridiplantae</taxon>
        <taxon>Streptophyta</taxon>
        <taxon>Embryophyta</taxon>
        <taxon>Tracheophyta</taxon>
        <taxon>Spermatophyta</taxon>
        <taxon>Pinopsida</taxon>
        <taxon>Pinidae</taxon>
        <taxon>Conifers II</taxon>
        <taxon>Cupressales</taxon>
        <taxon>Taxaceae</taxon>
        <taxon>Taxus</taxon>
    </lineage>
</organism>
<evidence type="ECO:0000256" key="1">
    <source>
        <dbReference type="ARBA" id="ARBA00005184"/>
    </source>
</evidence>
<accession>A0AA38FMB2</accession>
<dbReference type="CDD" id="cd15798">
    <property type="entry name" value="PMEI-like_3"/>
    <property type="match status" value="1"/>
</dbReference>
<evidence type="ECO:0000259" key="8">
    <source>
        <dbReference type="SMART" id="SM00856"/>
    </source>
</evidence>
<comment type="catalytic activity">
    <reaction evidence="7">
        <text>[(1-&gt;4)-alpha-D-galacturonosyl methyl ester](n) + n H2O = [(1-&gt;4)-alpha-D-galacturonosyl](n) + n methanol + n H(+)</text>
        <dbReference type="Rhea" id="RHEA:22380"/>
        <dbReference type="Rhea" id="RHEA-COMP:14570"/>
        <dbReference type="Rhea" id="RHEA-COMP:14573"/>
        <dbReference type="ChEBI" id="CHEBI:15377"/>
        <dbReference type="ChEBI" id="CHEBI:15378"/>
        <dbReference type="ChEBI" id="CHEBI:17790"/>
        <dbReference type="ChEBI" id="CHEBI:140522"/>
        <dbReference type="ChEBI" id="CHEBI:140523"/>
        <dbReference type="EC" id="3.1.1.11"/>
    </reaction>
</comment>
<comment type="pathway">
    <text evidence="1 7">Glycan metabolism; pectin degradation; 2-dehydro-3-deoxy-D-gluconate from pectin: step 1/5.</text>
</comment>
<dbReference type="InterPro" id="IPR000070">
    <property type="entry name" value="Pectinesterase_cat"/>
</dbReference>
<dbReference type="SUPFAM" id="SSF51126">
    <property type="entry name" value="Pectin lyase-like"/>
    <property type="match status" value="1"/>
</dbReference>
<evidence type="ECO:0000256" key="7">
    <source>
        <dbReference type="RuleBase" id="RU000589"/>
    </source>
</evidence>
<dbReference type="InterPro" id="IPR012334">
    <property type="entry name" value="Pectin_lyas_fold"/>
</dbReference>
<gene>
    <name evidence="9" type="ORF">KI387_010865</name>
</gene>
<keyword evidence="10" id="KW-1185">Reference proteome</keyword>
<protein>
    <recommendedName>
        <fullName evidence="7">Pectinesterase</fullName>
        <ecNumber evidence="7">3.1.1.11</ecNumber>
    </recommendedName>
</protein>
<dbReference type="GO" id="GO:0045490">
    <property type="term" value="P:pectin catabolic process"/>
    <property type="evidence" value="ECO:0007669"/>
    <property type="project" value="UniProtKB-UniRule"/>
</dbReference>
<reference evidence="9 10" key="1">
    <citation type="journal article" date="2021" name="Nat. Plants">
        <title>The Taxus genome provides insights into paclitaxel biosynthesis.</title>
        <authorList>
            <person name="Xiong X."/>
            <person name="Gou J."/>
            <person name="Liao Q."/>
            <person name="Li Y."/>
            <person name="Zhou Q."/>
            <person name="Bi G."/>
            <person name="Li C."/>
            <person name="Du R."/>
            <person name="Wang X."/>
            <person name="Sun T."/>
            <person name="Guo L."/>
            <person name="Liang H."/>
            <person name="Lu P."/>
            <person name="Wu Y."/>
            <person name="Zhang Z."/>
            <person name="Ro D.K."/>
            <person name="Shang Y."/>
            <person name="Huang S."/>
            <person name="Yan J."/>
        </authorList>
    </citation>
    <scope>NUCLEOTIDE SEQUENCE [LARGE SCALE GENOMIC DNA]</scope>
    <source>
        <strain evidence="9">Ta-2019</strain>
    </source>
</reference>
<dbReference type="InterPro" id="IPR011050">
    <property type="entry name" value="Pectin_lyase_fold/virulence"/>
</dbReference>
<dbReference type="PROSITE" id="PS00503">
    <property type="entry name" value="PECTINESTERASE_2"/>
    <property type="match status" value="1"/>
</dbReference>
<sequence length="392" mass="43052">MAPKSMLAAIVLILFFIVEIESNKILESACELDEEPESCRSSLLQNPRSSKAGPKDLSKIALEASLAKVHRVYDLIPPSGWVGRAFDEKTSQAIDRCLTFIDLALDHLNAAMGKLIRSEERILKLNHAVDIQTLLSASLTNQRTCLRGLQQANVNTSQFTFAVEISGSSQWVRNSVALINKLWIPEKPAVRHRRLLFDGDDFPSGFPLWLSGGDRRLLLDRHGVSANVTVAQDGSGNYKSIGDAINGAPDNSRKKYVIRVAKGIYREIVEVPKNKRNIMLVGDGIDATVITGDRSVGDGWTTIDTATLRVFANGFMASDMTIENTAGPEKQEAVAAFLASDVAVLHRCKLMGFQNTLYAHSLRQFYSNCDIHGTIDFISGNAAAMFKKCNIV</sequence>
<dbReference type="Pfam" id="PF04043">
    <property type="entry name" value="PMEI"/>
    <property type="match status" value="1"/>
</dbReference>
<dbReference type="GO" id="GO:0030599">
    <property type="term" value="F:pectinesterase activity"/>
    <property type="evidence" value="ECO:0007669"/>
    <property type="project" value="UniProtKB-UniRule"/>
</dbReference>
<dbReference type="EMBL" id="JAHRHJ020000008">
    <property type="protein sequence ID" value="KAH9306461.1"/>
    <property type="molecule type" value="Genomic_DNA"/>
</dbReference>
<keyword evidence="5 7" id="KW-0063">Aspartyl esterase</keyword>
<evidence type="ECO:0000313" key="10">
    <source>
        <dbReference type="Proteomes" id="UP000824469"/>
    </source>
</evidence>
<evidence type="ECO:0000256" key="6">
    <source>
        <dbReference type="PROSITE-ProRule" id="PRU10040"/>
    </source>
</evidence>
<feature type="active site" evidence="6">
    <location>
        <position position="376"/>
    </location>
</feature>
<dbReference type="Gene3D" id="1.20.140.40">
    <property type="entry name" value="Invertase/pectin methylesterase inhibitor family protein"/>
    <property type="match status" value="1"/>
</dbReference>
<evidence type="ECO:0000256" key="3">
    <source>
        <dbReference type="ARBA" id="ARBA00007786"/>
    </source>
</evidence>
<comment type="caution">
    <text evidence="9">The sequence shown here is derived from an EMBL/GenBank/DDBJ whole genome shotgun (WGS) entry which is preliminary data.</text>
</comment>
<dbReference type="InterPro" id="IPR006501">
    <property type="entry name" value="Pectinesterase_inhib_dom"/>
</dbReference>
<dbReference type="SUPFAM" id="SSF101148">
    <property type="entry name" value="Plant invertase/pectin methylesterase inhibitor"/>
    <property type="match status" value="1"/>
</dbReference>
<keyword evidence="4 7" id="KW-0378">Hydrolase</keyword>
<proteinExistence type="inferred from homology"/>
<dbReference type="Gene3D" id="2.160.20.10">
    <property type="entry name" value="Single-stranded right-handed beta-helix, Pectin lyase-like"/>
    <property type="match status" value="1"/>
</dbReference>
<name>A0AA38FMB2_TAXCH</name>
<dbReference type="GO" id="GO:0042545">
    <property type="term" value="P:cell wall modification"/>
    <property type="evidence" value="ECO:0007669"/>
    <property type="project" value="UniProtKB-UniRule"/>
</dbReference>